<reference evidence="13" key="1">
    <citation type="submission" date="2021-01" db="EMBL/GenBank/DDBJ databases">
        <authorList>
            <person name="Zahm M."/>
            <person name="Roques C."/>
            <person name="Cabau C."/>
            <person name="Klopp C."/>
            <person name="Donnadieu C."/>
            <person name="Jouanno E."/>
            <person name="Lampietro C."/>
            <person name="Louis A."/>
            <person name="Herpin A."/>
            <person name="Echchiki A."/>
            <person name="Berthelot C."/>
            <person name="Parey E."/>
            <person name="Roest-Crollius H."/>
            <person name="Braasch I."/>
            <person name="Postlethwait J."/>
            <person name="Bobe J."/>
            <person name="Montfort J."/>
            <person name="Bouchez O."/>
            <person name="Begum T."/>
            <person name="Mejri S."/>
            <person name="Adams A."/>
            <person name="Chen W.-J."/>
            <person name="Guiguen Y."/>
        </authorList>
    </citation>
    <scope>NUCLEOTIDE SEQUENCE</scope>
    <source>
        <tissue evidence="13">Blood</tissue>
    </source>
</reference>
<evidence type="ECO:0000259" key="12">
    <source>
        <dbReference type="SMART" id="SM00409"/>
    </source>
</evidence>
<organism evidence="13 14">
    <name type="scientific">Albula goreensis</name>
    <dbReference type="NCBI Taxonomy" id="1534307"/>
    <lineage>
        <taxon>Eukaryota</taxon>
        <taxon>Metazoa</taxon>
        <taxon>Chordata</taxon>
        <taxon>Craniata</taxon>
        <taxon>Vertebrata</taxon>
        <taxon>Euteleostomi</taxon>
        <taxon>Actinopterygii</taxon>
        <taxon>Neopterygii</taxon>
        <taxon>Teleostei</taxon>
        <taxon>Albuliformes</taxon>
        <taxon>Albulidae</taxon>
        <taxon>Albula</taxon>
    </lineage>
</organism>
<dbReference type="PANTHER" id="PTHR11494:SF8">
    <property type="entry name" value="CYTOTOXIC T-LYMPHOCYTE PROTEIN 4"/>
    <property type="match status" value="1"/>
</dbReference>
<evidence type="ECO:0000256" key="4">
    <source>
        <dbReference type="ARBA" id="ARBA00022989"/>
    </source>
</evidence>
<protein>
    <recommendedName>
        <fullName evidence="12">Immunoglobulin domain-containing protein</fullName>
    </recommendedName>
</protein>
<evidence type="ECO:0000256" key="10">
    <source>
        <dbReference type="SAM" id="Phobius"/>
    </source>
</evidence>
<dbReference type="GO" id="GO:0009897">
    <property type="term" value="C:external side of plasma membrane"/>
    <property type="evidence" value="ECO:0007669"/>
    <property type="project" value="TreeGrafter"/>
</dbReference>
<evidence type="ECO:0000256" key="8">
    <source>
        <dbReference type="ARBA" id="ARBA00023319"/>
    </source>
</evidence>
<dbReference type="GO" id="GO:0042129">
    <property type="term" value="P:regulation of T cell proliferation"/>
    <property type="evidence" value="ECO:0007669"/>
    <property type="project" value="InterPro"/>
</dbReference>
<sequence length="235" mass="26831">MIAAKFLLLPLGFSLVNAFQVIQPERRVVNRDGSVTIKCEHKDAGKNWKMTAKLLISKNTANTSDCPHNCHQRKEGNCTLFTLFNLQPKDKGPYVCEFWRTYPLPVQKQQGKGTLLISEPSEPPAQRPRPEAQGPDPSVLDWVLIGLMLFFCFISLIMTLAYLQLRAQMLQSKEQGSLTYEPMQFKRPDPETTSEYMKMQRVQSGGRPRERDVNFNHALDSFNHSILPETYQALS</sequence>
<feature type="signal peptide" evidence="11">
    <location>
        <begin position="1"/>
        <end position="18"/>
    </location>
</feature>
<keyword evidence="5 10" id="KW-0472">Membrane</keyword>
<dbReference type="InterPro" id="IPR036179">
    <property type="entry name" value="Ig-like_dom_sf"/>
</dbReference>
<gene>
    <name evidence="13" type="ORF">AGOR_G00215900</name>
</gene>
<dbReference type="SMART" id="SM00409">
    <property type="entry name" value="IG"/>
    <property type="match status" value="1"/>
</dbReference>
<name>A0A8T3CNB4_9TELE</name>
<evidence type="ECO:0000256" key="1">
    <source>
        <dbReference type="ARBA" id="ARBA00004479"/>
    </source>
</evidence>
<dbReference type="InterPro" id="IPR013783">
    <property type="entry name" value="Ig-like_fold"/>
</dbReference>
<keyword evidence="6" id="KW-1015">Disulfide bond</keyword>
<comment type="caution">
    <text evidence="13">The sequence shown here is derived from an EMBL/GenBank/DDBJ whole genome shotgun (WGS) entry which is preliminary data.</text>
</comment>
<feature type="chain" id="PRO_5035764840" description="Immunoglobulin domain-containing protein" evidence="11">
    <location>
        <begin position="19"/>
        <end position="235"/>
    </location>
</feature>
<evidence type="ECO:0000256" key="9">
    <source>
        <dbReference type="SAM" id="MobiDB-lite"/>
    </source>
</evidence>
<evidence type="ECO:0000256" key="5">
    <source>
        <dbReference type="ARBA" id="ARBA00023136"/>
    </source>
</evidence>
<evidence type="ECO:0000256" key="2">
    <source>
        <dbReference type="ARBA" id="ARBA00022692"/>
    </source>
</evidence>
<dbReference type="Proteomes" id="UP000829720">
    <property type="component" value="Unassembled WGS sequence"/>
</dbReference>
<dbReference type="SUPFAM" id="SSF48726">
    <property type="entry name" value="Immunoglobulin"/>
    <property type="match status" value="1"/>
</dbReference>
<dbReference type="OrthoDB" id="8439679at2759"/>
<proteinExistence type="predicted"/>
<feature type="region of interest" description="Disordered" evidence="9">
    <location>
        <begin position="112"/>
        <end position="134"/>
    </location>
</feature>
<evidence type="ECO:0000256" key="3">
    <source>
        <dbReference type="ARBA" id="ARBA00022729"/>
    </source>
</evidence>
<dbReference type="EMBL" id="JAERUA010000021">
    <property type="protein sequence ID" value="KAI1885022.1"/>
    <property type="molecule type" value="Genomic_DNA"/>
</dbReference>
<keyword evidence="4 10" id="KW-1133">Transmembrane helix</keyword>
<dbReference type="AlphaFoldDB" id="A0A8T3CNB4"/>
<evidence type="ECO:0000256" key="6">
    <source>
        <dbReference type="ARBA" id="ARBA00023157"/>
    </source>
</evidence>
<keyword evidence="3 11" id="KW-0732">Signal</keyword>
<dbReference type="PANTHER" id="PTHR11494">
    <property type="entry name" value="CYTOTOXIC T-LYMPHOCYTE PROTEIN"/>
    <property type="match status" value="1"/>
</dbReference>
<feature type="domain" description="Immunoglobulin" evidence="12">
    <location>
        <begin position="24"/>
        <end position="119"/>
    </location>
</feature>
<evidence type="ECO:0000313" key="14">
    <source>
        <dbReference type="Proteomes" id="UP000829720"/>
    </source>
</evidence>
<dbReference type="InterPro" id="IPR040216">
    <property type="entry name" value="CTLA4/CD28"/>
</dbReference>
<comment type="subcellular location">
    <subcellularLocation>
        <location evidence="1">Membrane</location>
        <topology evidence="1">Single-pass type I membrane protein</topology>
    </subcellularLocation>
</comment>
<evidence type="ECO:0000256" key="11">
    <source>
        <dbReference type="SAM" id="SignalP"/>
    </source>
</evidence>
<dbReference type="Gene3D" id="2.60.40.10">
    <property type="entry name" value="Immunoglobulins"/>
    <property type="match status" value="1"/>
</dbReference>
<dbReference type="GO" id="GO:0050852">
    <property type="term" value="P:T cell receptor signaling pathway"/>
    <property type="evidence" value="ECO:0007669"/>
    <property type="project" value="TreeGrafter"/>
</dbReference>
<evidence type="ECO:0000313" key="13">
    <source>
        <dbReference type="EMBL" id="KAI1885022.1"/>
    </source>
</evidence>
<keyword evidence="8" id="KW-0393">Immunoglobulin domain</keyword>
<keyword evidence="14" id="KW-1185">Reference proteome</keyword>
<evidence type="ECO:0000256" key="7">
    <source>
        <dbReference type="ARBA" id="ARBA00023180"/>
    </source>
</evidence>
<accession>A0A8T3CNB4</accession>
<dbReference type="InterPro" id="IPR003599">
    <property type="entry name" value="Ig_sub"/>
</dbReference>
<keyword evidence="7" id="KW-0325">Glycoprotein</keyword>
<feature type="transmembrane region" description="Helical" evidence="10">
    <location>
        <begin position="142"/>
        <end position="163"/>
    </location>
</feature>
<keyword evidence="2 10" id="KW-0812">Transmembrane</keyword>